<dbReference type="InterPro" id="IPR016181">
    <property type="entry name" value="Acyl_CoA_acyltransferase"/>
</dbReference>
<protein>
    <submittedName>
        <fullName evidence="2">Protein N-acetyltransferase, RimJ/RimL family</fullName>
    </submittedName>
</protein>
<dbReference type="PROSITE" id="PS51186">
    <property type="entry name" value="GNAT"/>
    <property type="match status" value="1"/>
</dbReference>
<organism evidence="2 3">
    <name type="scientific">Flavobacterium fluvii</name>
    <dbReference type="NCBI Taxonomy" id="468056"/>
    <lineage>
        <taxon>Bacteria</taxon>
        <taxon>Pseudomonadati</taxon>
        <taxon>Bacteroidota</taxon>
        <taxon>Flavobacteriia</taxon>
        <taxon>Flavobacteriales</taxon>
        <taxon>Flavobacteriaceae</taxon>
        <taxon>Flavobacterium</taxon>
    </lineage>
</organism>
<evidence type="ECO:0000313" key="3">
    <source>
        <dbReference type="Proteomes" id="UP000184516"/>
    </source>
</evidence>
<evidence type="ECO:0000259" key="1">
    <source>
        <dbReference type="PROSITE" id="PS51186"/>
    </source>
</evidence>
<dbReference type="GO" id="GO:0016747">
    <property type="term" value="F:acyltransferase activity, transferring groups other than amino-acyl groups"/>
    <property type="evidence" value="ECO:0007669"/>
    <property type="project" value="InterPro"/>
</dbReference>
<dbReference type="Pfam" id="PF13302">
    <property type="entry name" value="Acetyltransf_3"/>
    <property type="match status" value="1"/>
</dbReference>
<dbReference type="STRING" id="468056.SAMN05443549_10985"/>
<dbReference type="Gene3D" id="3.40.630.30">
    <property type="match status" value="1"/>
</dbReference>
<dbReference type="EMBL" id="FQWB01000009">
    <property type="protein sequence ID" value="SHG97451.1"/>
    <property type="molecule type" value="Genomic_DNA"/>
</dbReference>
<dbReference type="RefSeq" id="WP_073371845.1">
    <property type="nucleotide sequence ID" value="NZ_FQWB01000009.1"/>
</dbReference>
<reference evidence="3" key="1">
    <citation type="submission" date="2016-11" db="EMBL/GenBank/DDBJ databases">
        <authorList>
            <person name="Varghese N."/>
            <person name="Submissions S."/>
        </authorList>
    </citation>
    <scope>NUCLEOTIDE SEQUENCE [LARGE SCALE GENOMIC DNA]</scope>
    <source>
        <strain evidence="3">DSM 19978</strain>
    </source>
</reference>
<dbReference type="OrthoDB" id="9795199at2"/>
<accession>A0A1M5P6J6</accession>
<dbReference type="PANTHER" id="PTHR43610:SF1">
    <property type="entry name" value="N-ACETYLTRANSFERASE DOMAIN-CONTAINING PROTEIN"/>
    <property type="match status" value="1"/>
</dbReference>
<keyword evidence="2" id="KW-0808">Transferase</keyword>
<keyword evidence="3" id="KW-1185">Reference proteome</keyword>
<sequence length="201" mass="23591">MKEIFEIPQNTILEDDFVLLRPLQESDVENLLEIAINEPETWKYSLVPAHGKENLTNYIQHAVKSRENKTEFPFIVFDKKSGKYAGSTRFYDIQLPFKTLQLGYTWYGKDFRGTGLNKHCKFLLLQFAFETLGMERVEFRADNNNERSIAAMKSIGCKVEGIFRSHMPVFLGEEKRRDSIILSILREEWFNEVKENLKNKL</sequence>
<feature type="domain" description="N-acetyltransferase" evidence="1">
    <location>
        <begin position="18"/>
        <end position="178"/>
    </location>
</feature>
<dbReference type="Proteomes" id="UP000184516">
    <property type="component" value="Unassembled WGS sequence"/>
</dbReference>
<evidence type="ECO:0000313" key="2">
    <source>
        <dbReference type="EMBL" id="SHG97451.1"/>
    </source>
</evidence>
<gene>
    <name evidence="2" type="ORF">SAMN05443549_10985</name>
</gene>
<dbReference type="AlphaFoldDB" id="A0A1M5P6J6"/>
<proteinExistence type="predicted"/>
<dbReference type="PANTHER" id="PTHR43610">
    <property type="entry name" value="BLL6696 PROTEIN"/>
    <property type="match status" value="1"/>
</dbReference>
<name>A0A1M5P6J6_9FLAO</name>
<dbReference type="InterPro" id="IPR000182">
    <property type="entry name" value="GNAT_dom"/>
</dbReference>
<dbReference type="SUPFAM" id="SSF55729">
    <property type="entry name" value="Acyl-CoA N-acyltransferases (Nat)"/>
    <property type="match status" value="1"/>
</dbReference>